<gene>
    <name evidence="1" type="ORF">PFISCL1PPCAC_4799</name>
</gene>
<sequence length="140" mass="16453">QWLASISRKPGFVNNYWFALLSFALIRQRWEPFQIPFFIMMEELEKEEAIAGKKGMQASEPLRQFIVYLLKKSRPTTSVDNYEEVLRDFLDEECLLPDGVDSPLTSSSSFHELPTECKLWILCQLIGFYKVCFFLKAYLH</sequence>
<organism evidence="1 2">
    <name type="scientific">Pristionchus fissidentatus</name>
    <dbReference type="NCBI Taxonomy" id="1538716"/>
    <lineage>
        <taxon>Eukaryota</taxon>
        <taxon>Metazoa</taxon>
        <taxon>Ecdysozoa</taxon>
        <taxon>Nematoda</taxon>
        <taxon>Chromadorea</taxon>
        <taxon>Rhabditida</taxon>
        <taxon>Rhabditina</taxon>
        <taxon>Diplogasteromorpha</taxon>
        <taxon>Diplogasteroidea</taxon>
        <taxon>Neodiplogasteridae</taxon>
        <taxon>Pristionchus</taxon>
    </lineage>
</organism>
<accession>A0AAV5V3W1</accession>
<evidence type="ECO:0000313" key="2">
    <source>
        <dbReference type="Proteomes" id="UP001432322"/>
    </source>
</evidence>
<proteinExistence type="predicted"/>
<comment type="caution">
    <text evidence="1">The sequence shown here is derived from an EMBL/GenBank/DDBJ whole genome shotgun (WGS) entry which is preliminary data.</text>
</comment>
<reference evidence="1" key="1">
    <citation type="submission" date="2023-10" db="EMBL/GenBank/DDBJ databases">
        <title>Genome assembly of Pristionchus species.</title>
        <authorList>
            <person name="Yoshida K."/>
            <person name="Sommer R.J."/>
        </authorList>
    </citation>
    <scope>NUCLEOTIDE SEQUENCE</scope>
    <source>
        <strain evidence="1">RS5133</strain>
    </source>
</reference>
<dbReference type="EMBL" id="BTSY01000002">
    <property type="protein sequence ID" value="GMT13502.1"/>
    <property type="molecule type" value="Genomic_DNA"/>
</dbReference>
<name>A0AAV5V3W1_9BILA</name>
<protein>
    <submittedName>
        <fullName evidence="1">Uncharacterized protein</fullName>
    </submittedName>
</protein>
<feature type="non-terminal residue" evidence="1">
    <location>
        <position position="1"/>
    </location>
</feature>
<evidence type="ECO:0000313" key="1">
    <source>
        <dbReference type="EMBL" id="GMT13502.1"/>
    </source>
</evidence>
<dbReference type="AlphaFoldDB" id="A0AAV5V3W1"/>
<keyword evidence="2" id="KW-1185">Reference proteome</keyword>
<dbReference type="Proteomes" id="UP001432322">
    <property type="component" value="Unassembled WGS sequence"/>
</dbReference>